<keyword evidence="2" id="KW-1185">Reference proteome</keyword>
<protein>
    <submittedName>
        <fullName evidence="1">Uncharacterized protein</fullName>
    </submittedName>
</protein>
<sequence length="212" mass="25617">MRIVKFVTRKRRVLTLFRTFSRLDLKKPTPTRFSFFFLVLERLCVLRDHLRRMVSSEAFDEFRNCTTEAMFFQAIVFAEDFWTRASEIVEVLRPVFYVLRLVDREGCTLGLIYKFMDRIGEALHRCGLQEDRKDELLTRWEARWDYFHRPIHAVAHMLHPLWCSTRRPGDTKLHRGWVEYTERVWPGTGTTLGNIERDMVKFEWGLYPFDRE</sequence>
<name>A0ACC2E1G0_DIPCM</name>
<comment type="caution">
    <text evidence="1">The sequence shown here is derived from an EMBL/GenBank/DDBJ whole genome shotgun (WGS) entry which is preliminary data.</text>
</comment>
<proteinExistence type="predicted"/>
<dbReference type="EMBL" id="CM055095">
    <property type="protein sequence ID" value="KAJ7560284.1"/>
    <property type="molecule type" value="Genomic_DNA"/>
</dbReference>
<reference evidence="2" key="1">
    <citation type="journal article" date="2024" name="Proc. Natl. Acad. Sci. U.S.A.">
        <title>Extraordinary preservation of gene collinearity over three hundred million years revealed in homosporous lycophytes.</title>
        <authorList>
            <person name="Li C."/>
            <person name="Wickell D."/>
            <person name="Kuo L.Y."/>
            <person name="Chen X."/>
            <person name="Nie B."/>
            <person name="Liao X."/>
            <person name="Peng D."/>
            <person name="Ji J."/>
            <person name="Jenkins J."/>
            <person name="Williams M."/>
            <person name="Shu S."/>
            <person name="Plott C."/>
            <person name="Barry K."/>
            <person name="Rajasekar S."/>
            <person name="Grimwood J."/>
            <person name="Han X."/>
            <person name="Sun S."/>
            <person name="Hou Z."/>
            <person name="He W."/>
            <person name="Dai G."/>
            <person name="Sun C."/>
            <person name="Schmutz J."/>
            <person name="Leebens-Mack J.H."/>
            <person name="Li F.W."/>
            <person name="Wang L."/>
        </authorList>
    </citation>
    <scope>NUCLEOTIDE SEQUENCE [LARGE SCALE GENOMIC DNA]</scope>
    <source>
        <strain evidence="2">cv. PW_Plant_1</strain>
    </source>
</reference>
<accession>A0ACC2E1G0</accession>
<organism evidence="1 2">
    <name type="scientific">Diphasiastrum complanatum</name>
    <name type="common">Issler's clubmoss</name>
    <name type="synonym">Lycopodium complanatum</name>
    <dbReference type="NCBI Taxonomy" id="34168"/>
    <lineage>
        <taxon>Eukaryota</taxon>
        <taxon>Viridiplantae</taxon>
        <taxon>Streptophyta</taxon>
        <taxon>Embryophyta</taxon>
        <taxon>Tracheophyta</taxon>
        <taxon>Lycopodiopsida</taxon>
        <taxon>Lycopodiales</taxon>
        <taxon>Lycopodiaceae</taxon>
        <taxon>Lycopodioideae</taxon>
        <taxon>Diphasiastrum</taxon>
    </lineage>
</organism>
<gene>
    <name evidence="1" type="ORF">O6H91_04G122000</name>
</gene>
<evidence type="ECO:0000313" key="1">
    <source>
        <dbReference type="EMBL" id="KAJ7560284.1"/>
    </source>
</evidence>
<dbReference type="Proteomes" id="UP001162992">
    <property type="component" value="Chromosome 4"/>
</dbReference>
<evidence type="ECO:0000313" key="2">
    <source>
        <dbReference type="Proteomes" id="UP001162992"/>
    </source>
</evidence>